<dbReference type="GO" id="GO:0009060">
    <property type="term" value="P:aerobic respiration"/>
    <property type="evidence" value="ECO:0007669"/>
    <property type="project" value="TreeGrafter"/>
</dbReference>
<dbReference type="PROSITE" id="PS00198">
    <property type="entry name" value="4FE4S_FER_1"/>
    <property type="match status" value="1"/>
</dbReference>
<keyword evidence="5" id="KW-0411">Iron-sulfur</keyword>
<evidence type="ECO:0000256" key="5">
    <source>
        <dbReference type="ARBA" id="ARBA00023014"/>
    </source>
</evidence>
<protein>
    <submittedName>
        <fullName evidence="7">4Fe-4S ferredoxin iron-sulfur binding domain protein</fullName>
    </submittedName>
</protein>
<dbReference type="InterPro" id="IPR010226">
    <property type="entry name" value="NADH_quinone_OxRdtase_chainI"/>
</dbReference>
<dbReference type="InterPro" id="IPR017900">
    <property type="entry name" value="4Fe4S_Fe_S_CS"/>
</dbReference>
<evidence type="ECO:0000256" key="2">
    <source>
        <dbReference type="ARBA" id="ARBA00022723"/>
    </source>
</evidence>
<evidence type="ECO:0000259" key="6">
    <source>
        <dbReference type="PROSITE" id="PS51379"/>
    </source>
</evidence>
<dbReference type="GeneID" id="8384519"/>
<dbReference type="Proteomes" id="UP000002071">
    <property type="component" value="Chromosome"/>
</dbReference>
<dbReference type="GO" id="GO:0046872">
    <property type="term" value="F:metal ion binding"/>
    <property type="evidence" value="ECO:0007669"/>
    <property type="project" value="UniProtKB-KW"/>
</dbReference>
<dbReference type="Gene3D" id="3.30.70.3270">
    <property type="match status" value="1"/>
</dbReference>
<sequence length="119" mass="13204">MSLPGKLLPEALKTLGKDRATVSYPKNKRTLPDRFRGAVEFDPDPCTGCGMCERHCAADAIVVGTDDDGNVTWEYDVAKCMFCGQCEESCPTDAIVMGKDFELADSDRESFEESYTFER</sequence>
<evidence type="ECO:0000256" key="3">
    <source>
        <dbReference type="ARBA" id="ARBA00022737"/>
    </source>
</evidence>
<dbReference type="AlphaFoldDB" id="C7NUN5"/>
<organism evidence="7 8">
    <name type="scientific">Halorhabdus utahensis (strain DSM 12940 / JCM 11049 / AX-2)</name>
    <dbReference type="NCBI Taxonomy" id="519442"/>
    <lineage>
        <taxon>Archaea</taxon>
        <taxon>Methanobacteriati</taxon>
        <taxon>Methanobacteriota</taxon>
        <taxon>Stenosarchaea group</taxon>
        <taxon>Halobacteria</taxon>
        <taxon>Halobacteriales</taxon>
        <taxon>Haloarculaceae</taxon>
        <taxon>Halorhabdus</taxon>
    </lineage>
</organism>
<feature type="domain" description="4Fe-4S ferredoxin-type" evidence="6">
    <location>
        <begin position="71"/>
        <end position="100"/>
    </location>
</feature>
<dbReference type="Pfam" id="PF12838">
    <property type="entry name" value="Fer4_7"/>
    <property type="match status" value="1"/>
</dbReference>
<keyword evidence="8" id="KW-1185">Reference proteome</keyword>
<dbReference type="eggNOG" id="arCOG01543">
    <property type="taxonomic scope" value="Archaea"/>
</dbReference>
<dbReference type="InterPro" id="IPR017896">
    <property type="entry name" value="4Fe4S_Fe-S-bd"/>
</dbReference>
<dbReference type="STRING" id="519442.Huta_2225"/>
<keyword evidence="4" id="KW-0408">Iron</keyword>
<accession>C7NUN5</accession>
<name>C7NUN5_HALUD</name>
<evidence type="ECO:0000313" key="7">
    <source>
        <dbReference type="EMBL" id="ACV12392.1"/>
    </source>
</evidence>
<dbReference type="KEGG" id="hut:Huta_2225"/>
<dbReference type="PANTHER" id="PTHR10849:SF35">
    <property type="entry name" value="FORMATE HYDROGENLYASE SUBUNIT 6-RELATED"/>
    <property type="match status" value="1"/>
</dbReference>
<evidence type="ECO:0000256" key="1">
    <source>
        <dbReference type="ARBA" id="ARBA00022485"/>
    </source>
</evidence>
<dbReference type="GO" id="GO:0016020">
    <property type="term" value="C:membrane"/>
    <property type="evidence" value="ECO:0007669"/>
    <property type="project" value="InterPro"/>
</dbReference>
<dbReference type="PROSITE" id="PS51379">
    <property type="entry name" value="4FE4S_FER_2"/>
    <property type="match status" value="2"/>
</dbReference>
<dbReference type="PANTHER" id="PTHR10849">
    <property type="entry name" value="NADH DEHYDROGENASE UBIQUINONE IRON-SULFUR PROTEIN 8, MITOCHONDRIAL"/>
    <property type="match status" value="1"/>
</dbReference>
<reference evidence="7 8" key="1">
    <citation type="journal article" date="2009" name="Stand. Genomic Sci.">
        <title>Complete genome sequence of Halorhabdus utahensis type strain (AX-2).</title>
        <authorList>
            <person name="Anderson I."/>
            <person name="Tindall B.J."/>
            <person name="Pomrenke H."/>
            <person name="Goker M."/>
            <person name="Lapidus A."/>
            <person name="Nolan M."/>
            <person name="Copeland A."/>
            <person name="Glavina Del Rio T."/>
            <person name="Chen F."/>
            <person name="Tice H."/>
            <person name="Cheng J.F."/>
            <person name="Lucas S."/>
            <person name="Chertkov O."/>
            <person name="Bruce D."/>
            <person name="Brettin T."/>
            <person name="Detter J.C."/>
            <person name="Han C."/>
            <person name="Goodwin L."/>
            <person name="Land M."/>
            <person name="Hauser L."/>
            <person name="Chang Y.J."/>
            <person name="Jeffries C.D."/>
            <person name="Pitluck S."/>
            <person name="Pati A."/>
            <person name="Mavromatis K."/>
            <person name="Ivanova N."/>
            <person name="Ovchinnikova G."/>
            <person name="Chen A."/>
            <person name="Palaniappan K."/>
            <person name="Chain P."/>
            <person name="Rohde M."/>
            <person name="Bristow J."/>
            <person name="Eisen J.A."/>
            <person name="Markowitz V."/>
            <person name="Hugenholtz P."/>
            <person name="Kyrpides N.C."/>
            <person name="Klenk H.P."/>
        </authorList>
    </citation>
    <scope>NUCLEOTIDE SEQUENCE [LARGE SCALE GENOMIC DNA]</scope>
    <source>
        <strain evidence="8">DSM 12940 / JCM 11049 / AX-2</strain>
    </source>
</reference>
<feature type="domain" description="4Fe-4S ferredoxin-type" evidence="6">
    <location>
        <begin position="37"/>
        <end position="66"/>
    </location>
</feature>
<dbReference type="GO" id="GO:0051539">
    <property type="term" value="F:4 iron, 4 sulfur cluster binding"/>
    <property type="evidence" value="ECO:0007669"/>
    <property type="project" value="UniProtKB-KW"/>
</dbReference>
<dbReference type="RefSeq" id="WP_015789962.1">
    <property type="nucleotide sequence ID" value="NC_013158.1"/>
</dbReference>
<dbReference type="EMBL" id="CP001687">
    <property type="protein sequence ID" value="ACV12392.1"/>
    <property type="molecule type" value="Genomic_DNA"/>
</dbReference>
<dbReference type="SUPFAM" id="SSF54862">
    <property type="entry name" value="4Fe-4S ferredoxins"/>
    <property type="match status" value="1"/>
</dbReference>
<gene>
    <name evidence="7" type="ordered locus">Huta_2225</name>
</gene>
<keyword evidence="2" id="KW-0479">Metal-binding</keyword>
<dbReference type="HOGENOM" id="CLU_067218_4_6_2"/>
<keyword evidence="3" id="KW-0677">Repeat</keyword>
<dbReference type="OrthoDB" id="23478at2157"/>
<dbReference type="GO" id="GO:0003954">
    <property type="term" value="F:NADH dehydrogenase activity"/>
    <property type="evidence" value="ECO:0007669"/>
    <property type="project" value="TreeGrafter"/>
</dbReference>
<evidence type="ECO:0000313" key="8">
    <source>
        <dbReference type="Proteomes" id="UP000002071"/>
    </source>
</evidence>
<evidence type="ECO:0000256" key="4">
    <source>
        <dbReference type="ARBA" id="ARBA00023004"/>
    </source>
</evidence>
<proteinExistence type="predicted"/>
<keyword evidence="1" id="KW-0004">4Fe-4S</keyword>